<dbReference type="InterPro" id="IPR037278">
    <property type="entry name" value="ARFGAP/RecO"/>
</dbReference>
<keyword evidence="3" id="KW-0677">Repeat</keyword>
<dbReference type="GO" id="GO:0007420">
    <property type="term" value="P:brain development"/>
    <property type="evidence" value="ECO:0007669"/>
    <property type="project" value="InterPro"/>
</dbReference>
<feature type="compositionally biased region" description="Polar residues" evidence="11">
    <location>
        <begin position="563"/>
        <end position="580"/>
    </location>
</feature>
<dbReference type="InterPro" id="IPR036770">
    <property type="entry name" value="Ankyrin_rpt-contain_sf"/>
</dbReference>
<evidence type="ECO:0000256" key="11">
    <source>
        <dbReference type="SAM" id="MobiDB-lite"/>
    </source>
</evidence>
<keyword evidence="5" id="KW-0862">Zinc</keyword>
<evidence type="ECO:0000256" key="10">
    <source>
        <dbReference type="SAM" id="Coils"/>
    </source>
</evidence>
<keyword evidence="1" id="KW-0343">GTPase activation</keyword>
<dbReference type="Pfam" id="PF12205">
    <property type="entry name" value="GIT1_C"/>
    <property type="match status" value="1"/>
</dbReference>
<feature type="domain" description="Arf-GAP" evidence="12">
    <location>
        <begin position="1"/>
        <end position="126"/>
    </location>
</feature>
<dbReference type="InterPro" id="IPR032352">
    <property type="entry name" value="GIT1/2_CC"/>
</dbReference>
<feature type="coiled-coil region" evidence="10">
    <location>
        <begin position="466"/>
        <end position="493"/>
    </location>
</feature>
<feature type="repeat" description="ANK" evidence="8">
    <location>
        <begin position="165"/>
        <end position="197"/>
    </location>
</feature>
<dbReference type="Pfam" id="PF13637">
    <property type="entry name" value="Ank_4"/>
    <property type="match status" value="1"/>
</dbReference>
<dbReference type="Gene3D" id="1.20.120.330">
    <property type="entry name" value="Nucleotidyltransferases domain 2"/>
    <property type="match status" value="1"/>
</dbReference>
<dbReference type="Proteomes" id="UP000887540">
    <property type="component" value="Unplaced"/>
</dbReference>
<evidence type="ECO:0000256" key="7">
    <source>
        <dbReference type="ARBA" id="ARBA00023054"/>
    </source>
</evidence>
<dbReference type="GO" id="GO:0008277">
    <property type="term" value="P:regulation of G protein-coupled receptor signaling pathway"/>
    <property type="evidence" value="ECO:0007669"/>
    <property type="project" value="TreeGrafter"/>
</dbReference>
<dbReference type="PANTHER" id="PTHR46097:SF3">
    <property type="entry name" value="ARF GTPASE-ACTIVATING PROTEIN GIT"/>
    <property type="match status" value="1"/>
</dbReference>
<dbReference type="Pfam" id="PF16559">
    <property type="entry name" value="GIT_CC"/>
    <property type="match status" value="1"/>
</dbReference>
<dbReference type="GO" id="GO:0008270">
    <property type="term" value="F:zinc ion binding"/>
    <property type="evidence" value="ECO:0007669"/>
    <property type="project" value="UniProtKB-KW"/>
</dbReference>
<name>A0A914ENJ1_9BILA</name>
<dbReference type="SMART" id="SM00105">
    <property type="entry name" value="ArfGap"/>
    <property type="match status" value="1"/>
</dbReference>
<dbReference type="InterPro" id="IPR001164">
    <property type="entry name" value="ArfGAP_dom"/>
</dbReference>
<keyword evidence="2" id="KW-0479">Metal-binding</keyword>
<feature type="region of interest" description="Disordered" evidence="11">
    <location>
        <begin position="404"/>
        <end position="428"/>
    </location>
</feature>
<dbReference type="AlphaFoldDB" id="A0A914ENJ1"/>
<dbReference type="Pfam" id="PF08518">
    <property type="entry name" value="GIT_SHD"/>
    <property type="match status" value="1"/>
</dbReference>
<organism evidence="13 14">
    <name type="scientific">Acrobeloides nanus</name>
    <dbReference type="NCBI Taxonomy" id="290746"/>
    <lineage>
        <taxon>Eukaryota</taxon>
        <taxon>Metazoa</taxon>
        <taxon>Ecdysozoa</taxon>
        <taxon>Nematoda</taxon>
        <taxon>Chromadorea</taxon>
        <taxon>Rhabditida</taxon>
        <taxon>Tylenchina</taxon>
        <taxon>Cephalobomorpha</taxon>
        <taxon>Cephaloboidea</taxon>
        <taxon>Cephalobidae</taxon>
        <taxon>Acrobeloides</taxon>
    </lineage>
</organism>
<dbReference type="WBParaSite" id="ACRNAN_scaffold900.g16125.t1">
    <property type="protein sequence ID" value="ACRNAN_scaffold900.g16125.t1"/>
    <property type="gene ID" value="ACRNAN_scaffold900.g16125"/>
</dbReference>
<feature type="compositionally biased region" description="Low complexity" evidence="11">
    <location>
        <begin position="596"/>
        <end position="608"/>
    </location>
</feature>
<dbReference type="GO" id="GO:0005096">
    <property type="term" value="F:GTPase activator activity"/>
    <property type="evidence" value="ECO:0007669"/>
    <property type="project" value="UniProtKB-KW"/>
</dbReference>
<dbReference type="GO" id="GO:0036465">
    <property type="term" value="P:synaptic vesicle recycling"/>
    <property type="evidence" value="ECO:0007669"/>
    <property type="project" value="TreeGrafter"/>
</dbReference>
<protein>
    <submittedName>
        <fullName evidence="14">Arf-GAP domain-containing protein</fullName>
    </submittedName>
</protein>
<dbReference type="PANTHER" id="PTHR46097">
    <property type="entry name" value="G PROTEIN-COUPLED RECEPTOR KINASE INTERACTING ARFGAP"/>
    <property type="match status" value="1"/>
</dbReference>
<dbReference type="GO" id="GO:0032012">
    <property type="term" value="P:regulation of ARF protein signal transduction"/>
    <property type="evidence" value="ECO:0007669"/>
    <property type="project" value="InterPro"/>
</dbReference>
<evidence type="ECO:0000256" key="5">
    <source>
        <dbReference type="ARBA" id="ARBA00022833"/>
    </source>
</evidence>
<keyword evidence="6 8" id="KW-0040">ANK repeat</keyword>
<dbReference type="SMART" id="SM00555">
    <property type="entry name" value="GIT"/>
    <property type="match status" value="2"/>
</dbReference>
<dbReference type="Gene3D" id="1.10.220.150">
    <property type="entry name" value="Arf GTPase activating protein"/>
    <property type="match status" value="1"/>
</dbReference>
<dbReference type="InterPro" id="IPR047161">
    <property type="entry name" value="GIT-like"/>
</dbReference>
<evidence type="ECO:0000256" key="3">
    <source>
        <dbReference type="ARBA" id="ARBA00022737"/>
    </source>
</evidence>
<dbReference type="SUPFAM" id="SSF48403">
    <property type="entry name" value="Ankyrin repeat"/>
    <property type="match status" value="1"/>
</dbReference>
<proteinExistence type="predicted"/>
<evidence type="ECO:0000259" key="12">
    <source>
        <dbReference type="PROSITE" id="PS50115"/>
    </source>
</evidence>
<dbReference type="CDD" id="cd08833">
    <property type="entry name" value="ArfGap_GIT"/>
    <property type="match status" value="1"/>
</dbReference>
<evidence type="ECO:0000256" key="2">
    <source>
        <dbReference type="ARBA" id="ARBA00022723"/>
    </source>
</evidence>
<dbReference type="PROSITE" id="PS50297">
    <property type="entry name" value="ANK_REP_REGION"/>
    <property type="match status" value="1"/>
</dbReference>
<keyword evidence="13" id="KW-1185">Reference proteome</keyword>
<accession>A0A914ENJ1</accession>
<reference evidence="14" key="1">
    <citation type="submission" date="2022-11" db="UniProtKB">
        <authorList>
            <consortium name="WormBaseParasite"/>
        </authorList>
    </citation>
    <scope>IDENTIFICATION</scope>
</reference>
<feature type="region of interest" description="Disordered" evidence="11">
    <location>
        <begin position="561"/>
        <end position="608"/>
    </location>
</feature>
<dbReference type="SUPFAM" id="SSF57863">
    <property type="entry name" value="ArfGap/RecO-like zinc finger"/>
    <property type="match status" value="1"/>
</dbReference>
<dbReference type="InterPro" id="IPR038508">
    <property type="entry name" value="ArfGAP_dom_sf"/>
</dbReference>
<keyword evidence="7 10" id="KW-0175">Coiled coil</keyword>
<evidence type="ECO:0000256" key="6">
    <source>
        <dbReference type="ARBA" id="ARBA00023043"/>
    </source>
</evidence>
<sequence>MNYPELDTSIFVCADCGASDPQWASINRGVLICSECCFVHRNLGRHISQMRSLKKGIWNANQLALIDVLYKNGSNNIWEHTLLDPQSSNKIRKKPTSNDPVIPKKEAYIKAKYVELAFAIRPNIDDLSLDDLNKQLWSCVRTSHVETALRLLALGADPNYADPDKGNTPLHIAAKENQGLQVELLWIYGADVAQQNLAGHTPSAIAKMEGHIALSERLVELEFEVTDRLTMFLCGRKPDHTKNQHFLIPELTGQATDIVKRYRKQLQHTSNILLEKLFQDVYDEVDRRETEAEWQASQPFHLGNYQHVAVFLPPNPNLPATRNQLRQKLAKYGAREFAMLLIDMLKEAKRRCMGLPLEAEKLEPPTQRLAETYLSGMSGENGPSTDPNSSRDYDEVADVLGQRKSNESFSFKRSSGNKSSASDEQDPILGNTVTLDDFLELKERVNETNGKLNSLMQLNTEMLKEFKLVQRTLSNLQEDQSELRRDLRTLQNDFSQTHHPITRRNPSPLTITSSATLPPSQAAPVVGAMIMPSSALLHRSAHSGDSTDAANLHSVRFARRHGSLTSPNGPTPGQTLSRGNSGPERFRNGSAPPMDTGSSSSGLSQSTQMMSSSGIMNKLFDSEVFPDNLILEIELLTGAIKSLLTDLQQEGEKANAVFHADSIHHHIGRILKVIPPSHRVGDVADCMKEINLSMASLSGRCLAKPLDVDTTCHAAYDLAKAAKELLVTVHRHQDI</sequence>
<dbReference type="InterPro" id="IPR013724">
    <property type="entry name" value="GIT_SHD"/>
</dbReference>
<dbReference type="GO" id="GO:0031267">
    <property type="term" value="F:small GTPase binding"/>
    <property type="evidence" value="ECO:0007669"/>
    <property type="project" value="TreeGrafter"/>
</dbReference>
<evidence type="ECO:0000256" key="9">
    <source>
        <dbReference type="PROSITE-ProRule" id="PRU00288"/>
    </source>
</evidence>
<dbReference type="PROSITE" id="PS50115">
    <property type="entry name" value="ARFGAP"/>
    <property type="match status" value="1"/>
</dbReference>
<evidence type="ECO:0000313" key="14">
    <source>
        <dbReference type="WBParaSite" id="ACRNAN_scaffold900.g16125.t1"/>
    </source>
</evidence>
<evidence type="ECO:0000313" key="13">
    <source>
        <dbReference type="Proteomes" id="UP000887540"/>
    </source>
</evidence>
<dbReference type="Pfam" id="PF01412">
    <property type="entry name" value="ArfGap"/>
    <property type="match status" value="1"/>
</dbReference>
<dbReference type="GO" id="GO:0098793">
    <property type="term" value="C:presynapse"/>
    <property type="evidence" value="ECO:0007669"/>
    <property type="project" value="GOC"/>
</dbReference>
<evidence type="ECO:0000256" key="4">
    <source>
        <dbReference type="ARBA" id="ARBA00022771"/>
    </source>
</evidence>
<keyword evidence="4 9" id="KW-0863">Zinc-finger</keyword>
<dbReference type="Gene3D" id="1.25.40.20">
    <property type="entry name" value="Ankyrin repeat-containing domain"/>
    <property type="match status" value="1"/>
</dbReference>
<dbReference type="Gene3D" id="1.20.5.170">
    <property type="match status" value="1"/>
</dbReference>
<dbReference type="PROSITE" id="PS50088">
    <property type="entry name" value="ANK_REPEAT"/>
    <property type="match status" value="1"/>
</dbReference>
<dbReference type="PRINTS" id="PR00405">
    <property type="entry name" value="REVINTRACTNG"/>
</dbReference>
<dbReference type="InterPro" id="IPR002110">
    <property type="entry name" value="Ankyrin_rpt"/>
</dbReference>
<feature type="compositionally biased region" description="Polar residues" evidence="11">
    <location>
        <begin position="407"/>
        <end position="422"/>
    </location>
</feature>
<evidence type="ECO:0000256" key="1">
    <source>
        <dbReference type="ARBA" id="ARBA00022468"/>
    </source>
</evidence>
<dbReference type="InterPro" id="IPR022018">
    <property type="entry name" value="GIT1_C"/>
</dbReference>
<evidence type="ECO:0000256" key="8">
    <source>
        <dbReference type="PROSITE-ProRule" id="PRU00023"/>
    </source>
</evidence>